<dbReference type="PANTHER" id="PTHR42923">
    <property type="entry name" value="PROTOPORPHYRINOGEN OXIDASE"/>
    <property type="match status" value="1"/>
</dbReference>
<comment type="pathway">
    <text evidence="4 12">Porphyrin-containing compound metabolism; protoheme biosynthesis.</text>
</comment>
<dbReference type="Gene3D" id="1.10.3110.10">
    <property type="entry name" value="protoporphyrinogen ix oxidase, domain 3"/>
    <property type="match status" value="1"/>
</dbReference>
<dbReference type="EMBL" id="CP060131">
    <property type="protein sequence ID" value="QNG51712.1"/>
    <property type="molecule type" value="Genomic_DNA"/>
</dbReference>
<evidence type="ECO:0000256" key="10">
    <source>
        <dbReference type="ARBA" id="ARBA00023002"/>
    </source>
</evidence>
<accession>A0A7G7MG01</accession>
<evidence type="ECO:0000256" key="5">
    <source>
        <dbReference type="ARBA" id="ARBA00008310"/>
    </source>
</evidence>
<reference evidence="15 16" key="1">
    <citation type="submission" date="2020-08" db="EMBL/GenBank/DDBJ databases">
        <authorList>
            <person name="Mo P."/>
        </authorList>
    </citation>
    <scope>NUCLEOTIDE SEQUENCE [LARGE SCALE GENOMIC DNA]</scope>
    <source>
        <strain evidence="15 16">CGMCC 4.1532</strain>
    </source>
</reference>
<dbReference type="InterPro" id="IPR004572">
    <property type="entry name" value="Protoporphyrinogen_oxidase"/>
</dbReference>
<dbReference type="EC" id="1.3.3.15" evidence="6 12"/>
<evidence type="ECO:0000256" key="6">
    <source>
        <dbReference type="ARBA" id="ARBA00012402"/>
    </source>
</evidence>
<evidence type="ECO:0000256" key="1">
    <source>
        <dbReference type="ARBA" id="ARBA00001755"/>
    </source>
</evidence>
<comment type="catalytic activity">
    <reaction evidence="1">
        <text>coproporphyrinogen III + 3 O2 = coproporphyrin III + 3 H2O2</text>
        <dbReference type="Rhea" id="RHEA:43436"/>
        <dbReference type="ChEBI" id="CHEBI:15379"/>
        <dbReference type="ChEBI" id="CHEBI:16240"/>
        <dbReference type="ChEBI" id="CHEBI:57309"/>
        <dbReference type="ChEBI" id="CHEBI:131725"/>
        <dbReference type="EC" id="1.3.3.15"/>
    </reaction>
    <physiologicalReaction direction="left-to-right" evidence="1">
        <dbReference type="Rhea" id="RHEA:43437"/>
    </physiologicalReaction>
</comment>
<evidence type="ECO:0000313" key="15">
    <source>
        <dbReference type="EMBL" id="QNG51712.1"/>
    </source>
</evidence>
<dbReference type="InterPro" id="IPR050464">
    <property type="entry name" value="Zeta_carotene_desat/Oxidored"/>
</dbReference>
<evidence type="ECO:0000256" key="4">
    <source>
        <dbReference type="ARBA" id="ARBA00004744"/>
    </source>
</evidence>
<dbReference type="AlphaFoldDB" id="A0A7G7MG01"/>
<comment type="function">
    <text evidence="3 12">Involved in coproporphyrin-dependent heme b biosynthesis. Catalyzes the oxidation of coproporphyrinogen III to coproporphyrin III.</text>
</comment>
<comment type="similarity">
    <text evidence="5 12">Belongs to the protoporphyrinogen/coproporphyrinogen oxidase family. Coproporphyrinogen III oxidase subfamily.</text>
</comment>
<evidence type="ECO:0000256" key="3">
    <source>
        <dbReference type="ARBA" id="ARBA00002185"/>
    </source>
</evidence>
<dbReference type="Pfam" id="PF01593">
    <property type="entry name" value="Amino_oxidase"/>
    <property type="match status" value="1"/>
</dbReference>
<dbReference type="RefSeq" id="WP_185718466.1">
    <property type="nucleotide sequence ID" value="NZ_BAAAWI010000001.1"/>
</dbReference>
<dbReference type="Gene3D" id="3.90.660.20">
    <property type="entry name" value="Protoporphyrinogen oxidase, mitochondrial, domain 2"/>
    <property type="match status" value="1"/>
</dbReference>
<evidence type="ECO:0000256" key="12">
    <source>
        <dbReference type="RuleBase" id="RU364052"/>
    </source>
</evidence>
<keyword evidence="11 12" id="KW-0350">Heme biosynthesis</keyword>
<keyword evidence="10 12" id="KW-0560">Oxidoreductase</keyword>
<dbReference type="SUPFAM" id="SSF51905">
    <property type="entry name" value="FAD/NAD(P)-binding domain"/>
    <property type="match status" value="1"/>
</dbReference>
<dbReference type="Gene3D" id="3.50.50.60">
    <property type="entry name" value="FAD/NAD(P)-binding domain"/>
    <property type="match status" value="1"/>
</dbReference>
<dbReference type="UniPathway" id="UPA00252"/>
<name>A0A7G7MG01_9PSEU</name>
<feature type="region of interest" description="Disordered" evidence="13">
    <location>
        <begin position="198"/>
        <end position="218"/>
    </location>
</feature>
<dbReference type="KEGG" id="ppel:H6H00_27000"/>
<comment type="subcellular location">
    <subcellularLocation>
        <location evidence="12">Cytoplasm</location>
    </subcellularLocation>
</comment>
<evidence type="ECO:0000256" key="7">
    <source>
        <dbReference type="ARBA" id="ARBA00019046"/>
    </source>
</evidence>
<dbReference type="InterPro" id="IPR036188">
    <property type="entry name" value="FAD/NAD-bd_sf"/>
</dbReference>
<dbReference type="GO" id="GO:0004729">
    <property type="term" value="F:oxygen-dependent protoporphyrinogen oxidase activity"/>
    <property type="evidence" value="ECO:0007669"/>
    <property type="project" value="UniProtKB-UniRule"/>
</dbReference>
<evidence type="ECO:0000259" key="14">
    <source>
        <dbReference type="Pfam" id="PF01593"/>
    </source>
</evidence>
<evidence type="ECO:0000256" key="8">
    <source>
        <dbReference type="ARBA" id="ARBA00022630"/>
    </source>
</evidence>
<organism evidence="15 16">
    <name type="scientific">Pseudonocardia petroleophila</name>
    <dbReference type="NCBI Taxonomy" id="37331"/>
    <lineage>
        <taxon>Bacteria</taxon>
        <taxon>Bacillati</taxon>
        <taxon>Actinomycetota</taxon>
        <taxon>Actinomycetes</taxon>
        <taxon>Pseudonocardiales</taxon>
        <taxon>Pseudonocardiaceae</taxon>
        <taxon>Pseudonocardia</taxon>
    </lineage>
</organism>
<evidence type="ECO:0000256" key="13">
    <source>
        <dbReference type="SAM" id="MobiDB-lite"/>
    </source>
</evidence>
<keyword evidence="9 12" id="KW-0274">FAD</keyword>
<dbReference type="InterPro" id="IPR002937">
    <property type="entry name" value="Amino_oxidase"/>
</dbReference>
<dbReference type="Proteomes" id="UP000515728">
    <property type="component" value="Chromosome"/>
</dbReference>
<keyword evidence="8 12" id="KW-0285">Flavoprotein</keyword>
<dbReference type="GO" id="GO:0006783">
    <property type="term" value="P:heme biosynthetic process"/>
    <property type="evidence" value="ECO:0007669"/>
    <property type="project" value="UniProtKB-UniRule"/>
</dbReference>
<feature type="domain" description="Amine oxidase" evidence="14">
    <location>
        <begin position="10"/>
        <end position="463"/>
    </location>
</feature>
<evidence type="ECO:0000256" key="2">
    <source>
        <dbReference type="ARBA" id="ARBA00001974"/>
    </source>
</evidence>
<protein>
    <recommendedName>
        <fullName evidence="7 12">Coproporphyrinogen III oxidase</fullName>
        <ecNumber evidence="6 12">1.3.3.15</ecNumber>
    </recommendedName>
</protein>
<comment type="cofactor">
    <cofactor evidence="2 12">
        <name>FAD</name>
        <dbReference type="ChEBI" id="CHEBI:57692"/>
    </cofactor>
</comment>
<keyword evidence="16" id="KW-1185">Reference proteome</keyword>
<dbReference type="GO" id="GO:0005737">
    <property type="term" value="C:cytoplasm"/>
    <property type="evidence" value="ECO:0007669"/>
    <property type="project" value="UniProtKB-SubCell"/>
</dbReference>
<dbReference type="PANTHER" id="PTHR42923:SF3">
    <property type="entry name" value="PROTOPORPHYRINOGEN OXIDASE"/>
    <property type="match status" value="1"/>
</dbReference>
<sequence length="471" mass="46522">MRVAVVGGGISGLAAAHRLRTLLGPDARITVLEQRDRVGGVLRTVDLAGMAFDVGAEAFLARRPEVPALLAELGLDPAVHPTAASATVRAGGRTAPLPGGTLLGVPTGAARLDALLSPAGLAAVAAEPSRPLSWEPGADVALGALLRGRFGDETADRLADPLLGGVYAGRVDALGLRATIPALARALDAGAPSVTAAADRATAPPAGRATPARGAPDPALATGGPVFGAVRGGYRVLLDALLAAARPELRLGVTVRALERREAGWRLVLGPTTAPEPLDVDAVVLAVPAPAAAKLLAPVAPGPARAAGEIELASSAVVALAYPGGVGLPATSGTLVAAGEPLGVKGVTHSSTKWAHLGDDGLVRLRASLGRFGEAATLQVDDAELVARVRADLAVLTGVTAEPVAAVVQRWGGGLPQYGVGHLDRVAAVEGGLPAGIAVAGAALHGVGVPACVATARAAAERIAAGTTAAT</sequence>
<evidence type="ECO:0000256" key="9">
    <source>
        <dbReference type="ARBA" id="ARBA00022827"/>
    </source>
</evidence>
<keyword evidence="12" id="KW-0963">Cytoplasm</keyword>
<gene>
    <name evidence="15" type="primary">hemG</name>
    <name evidence="15" type="ORF">H6H00_27000</name>
</gene>
<evidence type="ECO:0000313" key="16">
    <source>
        <dbReference type="Proteomes" id="UP000515728"/>
    </source>
</evidence>
<dbReference type="NCBIfam" id="TIGR00562">
    <property type="entry name" value="proto_IX_ox"/>
    <property type="match status" value="1"/>
</dbReference>
<dbReference type="SUPFAM" id="SSF54373">
    <property type="entry name" value="FAD-linked reductases, C-terminal domain"/>
    <property type="match status" value="1"/>
</dbReference>
<evidence type="ECO:0000256" key="11">
    <source>
        <dbReference type="ARBA" id="ARBA00023133"/>
    </source>
</evidence>
<proteinExistence type="inferred from homology"/>